<gene>
    <name evidence="2" type="ORF">HNR45_000722</name>
</gene>
<name>A0A841R3T2_9FIRM</name>
<accession>A0A841R3T2</accession>
<evidence type="ECO:0000256" key="1">
    <source>
        <dbReference type="SAM" id="MobiDB-lite"/>
    </source>
</evidence>
<dbReference type="NCBIfam" id="NF045477">
    <property type="entry name" value="LPO_1073_dom"/>
    <property type="match status" value="1"/>
</dbReference>
<dbReference type="AlphaFoldDB" id="A0A841R3T2"/>
<evidence type="ECO:0000313" key="2">
    <source>
        <dbReference type="EMBL" id="MBB6477689.1"/>
    </source>
</evidence>
<dbReference type="OrthoDB" id="1625043at2"/>
<feature type="region of interest" description="Disordered" evidence="1">
    <location>
        <begin position="76"/>
        <end position="103"/>
    </location>
</feature>
<dbReference type="InterPro" id="IPR053773">
    <property type="entry name" value="Vpar_1526-like"/>
</dbReference>
<dbReference type="Proteomes" id="UP000591941">
    <property type="component" value="Unassembled WGS sequence"/>
</dbReference>
<protein>
    <submittedName>
        <fullName evidence="2">Uncharacterized protein</fullName>
    </submittedName>
</protein>
<feature type="region of interest" description="Disordered" evidence="1">
    <location>
        <begin position="118"/>
        <end position="140"/>
    </location>
</feature>
<dbReference type="EMBL" id="JACHHI010000003">
    <property type="protein sequence ID" value="MBB6477689.1"/>
    <property type="molecule type" value="Genomic_DNA"/>
</dbReference>
<reference evidence="2 3" key="1">
    <citation type="submission" date="2020-08" db="EMBL/GenBank/DDBJ databases">
        <title>Genomic Encyclopedia of Type Strains, Phase IV (KMG-IV): sequencing the most valuable type-strain genomes for metagenomic binning, comparative biology and taxonomic classification.</title>
        <authorList>
            <person name="Goeker M."/>
        </authorList>
    </citation>
    <scope>NUCLEOTIDE SEQUENCE [LARGE SCALE GENOMIC DNA]</scope>
    <source>
        <strain evidence="2 3">DSM 21255</strain>
    </source>
</reference>
<sequence>MVSYLVILLVALAFLLVCRLFFYKPAPRRRAPYVPQASRRRHAHEKVVPERLQVHSEPAWSSSTVDTTVVQSAAAPAVAKAGQETRELPRLSPTAVSEPERDELAQTQIVNRENLKELVESSTEPEPALATANAVREKEPVRQLAPEPEIIDTLEDTQSLLRRQVRHFLVRYATISPDMADDVERVTALAFAKLGDVDDSEIQDMIAHIMVQEALQNAQRVYVMTPDDTVLEMVTDAFAEVALGERTETQTLLAYDALAAMTHLEQGHYRILALLLLFHYSRHADNISAAAFRRYAKKYVQPLLQDLPTEYSYYQQLEYLRCTSMARKDLPLGQVLRESYPYFFSYMGFTKEELAAALAGERLPAQYLVRSAYGDYYKLAVTDAGELPDFFRSANITDETTRNQLTELMQSRPVVYERRASTKVLRTVAPVLARLADAWDSSMLRRSAPTLLGMYIGKLYLKEEIQEDFDLSRWL</sequence>
<dbReference type="GeneID" id="93485989"/>
<dbReference type="RefSeq" id="WP_159822627.1">
    <property type="nucleotide sequence ID" value="NZ_CABWNB010000002.1"/>
</dbReference>
<evidence type="ECO:0000313" key="3">
    <source>
        <dbReference type="Proteomes" id="UP000591941"/>
    </source>
</evidence>
<comment type="caution">
    <text evidence="2">The sequence shown here is derived from an EMBL/GenBank/DDBJ whole genome shotgun (WGS) entry which is preliminary data.</text>
</comment>
<organism evidence="2 3">
    <name type="scientific">Negativicoccus succinicivorans</name>
    <dbReference type="NCBI Taxonomy" id="620903"/>
    <lineage>
        <taxon>Bacteria</taxon>
        <taxon>Bacillati</taxon>
        <taxon>Bacillota</taxon>
        <taxon>Negativicutes</taxon>
        <taxon>Veillonellales</taxon>
        <taxon>Veillonellaceae</taxon>
        <taxon>Negativicoccus</taxon>
    </lineage>
</organism>
<keyword evidence="3" id="KW-1185">Reference proteome</keyword>
<proteinExistence type="predicted"/>